<proteinExistence type="predicted"/>
<dbReference type="AlphaFoldDB" id="Q4UK92"/>
<dbReference type="KEGG" id="rfe:RF_1192"/>
<gene>
    <name evidence="1" type="ordered locus">RF_1192</name>
</gene>
<reference evidence="1 2" key="1">
    <citation type="journal article" date="2005" name="PLoS Biol.">
        <title>The genome sequence of Rickettsia felis identifies the first putative conjugative plasmid in an obligate intracellular parasite.</title>
        <authorList>
            <person name="Ogata H."/>
            <person name="Renesto P."/>
            <person name="Audic S."/>
            <person name="Robert C."/>
            <person name="Blanc G."/>
            <person name="Fournier P.E."/>
            <person name="Parinello H."/>
            <person name="Claverie J.M."/>
            <person name="Raoult D."/>
        </authorList>
    </citation>
    <scope>NUCLEOTIDE SEQUENCE [LARGE SCALE GENOMIC DNA]</scope>
    <source>
        <strain evidence="2">ATCC VR-1525 / URRWXCal2</strain>
    </source>
</reference>
<accession>Q4UK92</accession>
<name>Q4UK92_RICFE</name>
<protein>
    <submittedName>
        <fullName evidence="1">Uncharacterized protein</fullName>
    </submittedName>
</protein>
<dbReference type="Proteomes" id="UP000008548">
    <property type="component" value="Chromosome"/>
</dbReference>
<sequence>MEMQYIQALRICSEFNFSKIDKKYSDLRPHFTKLYKAQEVKSEIHHYKQEDDLHFYMTKVNGANMSAWQGFVNQQSNAQKSYQGKDPVIKNFDMGKYAFSASLSYHDQDLTDVYAAFVSNKIRQKGDLPDTSSIEMFITMLTSKNASFISHSGIARTPIYTLESAPKHPNLAVKLHSSIAACAKDIYSNKKEYMITVPVKEMTQILLKEYEKKGVLDKIYIGHRQENLGNKQTPIKLINDNDKTLFSLYDKNGNILHELTAEQMKGEFAWFCTHPHLFKDQDKGVPLVTCDLETLATLDPKPNPIEHEYYLEIIGEL</sequence>
<dbReference type="HOGENOM" id="CLU_876840_0_0_5"/>
<evidence type="ECO:0000313" key="2">
    <source>
        <dbReference type="Proteomes" id="UP000008548"/>
    </source>
</evidence>
<dbReference type="EMBL" id="CP000053">
    <property type="protein sequence ID" value="AAY62043.1"/>
    <property type="molecule type" value="Genomic_DNA"/>
</dbReference>
<dbReference type="eggNOG" id="ENOG502ZUHC">
    <property type="taxonomic scope" value="Bacteria"/>
</dbReference>
<organism evidence="1 2">
    <name type="scientific">Rickettsia felis (strain ATCC VR-1525 / URRWXCal2)</name>
    <name type="common">Rickettsia azadi</name>
    <dbReference type="NCBI Taxonomy" id="315456"/>
    <lineage>
        <taxon>Bacteria</taxon>
        <taxon>Pseudomonadati</taxon>
        <taxon>Pseudomonadota</taxon>
        <taxon>Alphaproteobacteria</taxon>
        <taxon>Rickettsiales</taxon>
        <taxon>Rickettsiaceae</taxon>
        <taxon>Rickettsieae</taxon>
        <taxon>Rickettsia</taxon>
        <taxon>spotted fever group</taxon>
    </lineage>
</organism>
<keyword evidence="2" id="KW-1185">Reference proteome</keyword>
<evidence type="ECO:0000313" key="1">
    <source>
        <dbReference type="EMBL" id="AAY62043.1"/>
    </source>
</evidence>